<dbReference type="WBParaSite" id="OFLC_0001191901-mRNA-1">
    <property type="protein sequence ID" value="OFLC_0001191901-mRNA-1"/>
    <property type="gene ID" value="OFLC_0001191901"/>
</dbReference>
<organism evidence="3">
    <name type="scientific">Onchocerca flexuosa</name>
    <dbReference type="NCBI Taxonomy" id="387005"/>
    <lineage>
        <taxon>Eukaryota</taxon>
        <taxon>Metazoa</taxon>
        <taxon>Ecdysozoa</taxon>
        <taxon>Nematoda</taxon>
        <taxon>Chromadorea</taxon>
        <taxon>Rhabditida</taxon>
        <taxon>Spirurina</taxon>
        <taxon>Spiruromorpha</taxon>
        <taxon>Filarioidea</taxon>
        <taxon>Onchocercidae</taxon>
        <taxon>Onchocerca</taxon>
    </lineage>
</organism>
<evidence type="ECO:0000313" key="1">
    <source>
        <dbReference type="EMBL" id="OZC05915.1"/>
    </source>
</evidence>
<gene>
    <name evidence="1" type="ORF">X798_07108</name>
</gene>
<reference evidence="3" key="2">
    <citation type="submission" date="2016-06" db="UniProtKB">
        <authorList>
            <consortium name="WormBaseParasite"/>
        </authorList>
    </citation>
    <scope>IDENTIFICATION</scope>
</reference>
<name>A0A183HWQ7_9BILA</name>
<protein>
    <submittedName>
        <fullName evidence="1 3">Uncharacterized protein</fullName>
    </submittedName>
</protein>
<proteinExistence type="predicted"/>
<dbReference type="Proteomes" id="UP000242913">
    <property type="component" value="Unassembled WGS sequence"/>
</dbReference>
<reference evidence="1 2" key="1">
    <citation type="submission" date="2015-12" db="EMBL/GenBank/DDBJ databases">
        <title>Draft genome of the nematode, Onchocerca flexuosa.</title>
        <authorList>
            <person name="Mitreva M."/>
        </authorList>
    </citation>
    <scope>NUCLEOTIDE SEQUENCE [LARGE SCALE GENOMIC DNA]</scope>
    <source>
        <strain evidence="1">Red Deer</strain>
    </source>
</reference>
<sequence length="68" mass="7723">MNNSIMNITNNSGVNGNNDDVTAMDTWEDRRISITLQYGSLKEVLVLERSGNPQHHDIPRYLNCFGEI</sequence>
<evidence type="ECO:0000313" key="2">
    <source>
        <dbReference type="Proteomes" id="UP000242913"/>
    </source>
</evidence>
<dbReference type="STRING" id="387005.A0A183HWQ7"/>
<keyword evidence="2" id="KW-1185">Reference proteome</keyword>
<dbReference type="EMBL" id="KZ270330">
    <property type="protein sequence ID" value="OZC05915.1"/>
    <property type="molecule type" value="Genomic_DNA"/>
</dbReference>
<dbReference type="OrthoDB" id="5831964at2759"/>
<dbReference type="AlphaFoldDB" id="A0A183HWQ7"/>
<accession>A0A183HWQ7</accession>
<evidence type="ECO:0000313" key="3">
    <source>
        <dbReference type="WBParaSite" id="OFLC_0001191901-mRNA-1"/>
    </source>
</evidence>